<protein>
    <submittedName>
        <fullName evidence="2">Uncharacterized protein</fullName>
    </submittedName>
</protein>
<evidence type="ECO:0000313" key="3">
    <source>
        <dbReference type="Proteomes" id="UP000295479"/>
    </source>
</evidence>
<dbReference type="AlphaFoldDB" id="A0A4R5CAH4"/>
<gene>
    <name evidence="2" type="ORF">E0F76_17540</name>
</gene>
<keyword evidence="1" id="KW-1133">Transmembrane helix</keyword>
<proteinExistence type="predicted"/>
<keyword evidence="3" id="KW-1185">Reference proteome</keyword>
<evidence type="ECO:0000256" key="1">
    <source>
        <dbReference type="SAM" id="Phobius"/>
    </source>
</evidence>
<reference evidence="2 3" key="1">
    <citation type="submission" date="2019-03" db="EMBL/GenBank/DDBJ databases">
        <title>Flavobacterium AR-3-4 sp. nov. isolated from arctic soil.</title>
        <authorList>
            <person name="Chaudhary D.K."/>
        </authorList>
    </citation>
    <scope>NUCLEOTIDE SEQUENCE [LARGE SCALE GENOMIC DNA]</scope>
    <source>
        <strain evidence="2 3">AR-3-4</strain>
    </source>
</reference>
<dbReference type="RefSeq" id="WP_132009265.1">
    <property type="nucleotide sequence ID" value="NZ_SMFK01000019.1"/>
</dbReference>
<accession>A0A4R5CAH4</accession>
<comment type="caution">
    <text evidence="2">The sequence shown here is derived from an EMBL/GenBank/DDBJ whole genome shotgun (WGS) entry which is preliminary data.</text>
</comment>
<keyword evidence="1" id="KW-0812">Transmembrane</keyword>
<dbReference type="EMBL" id="SMFK01000019">
    <property type="protein sequence ID" value="TDD94094.1"/>
    <property type="molecule type" value="Genomic_DNA"/>
</dbReference>
<feature type="transmembrane region" description="Helical" evidence="1">
    <location>
        <begin position="64"/>
        <end position="97"/>
    </location>
</feature>
<evidence type="ECO:0000313" key="2">
    <source>
        <dbReference type="EMBL" id="TDD94094.1"/>
    </source>
</evidence>
<organism evidence="2 3">
    <name type="scientific">Flavobacterium cellulosilyticum</name>
    <dbReference type="NCBI Taxonomy" id="2541731"/>
    <lineage>
        <taxon>Bacteria</taxon>
        <taxon>Pseudomonadati</taxon>
        <taxon>Bacteroidota</taxon>
        <taxon>Flavobacteriia</taxon>
        <taxon>Flavobacteriales</taxon>
        <taxon>Flavobacteriaceae</taxon>
        <taxon>Flavobacterium</taxon>
    </lineage>
</organism>
<keyword evidence="1" id="KW-0472">Membrane</keyword>
<dbReference type="Proteomes" id="UP000295479">
    <property type="component" value="Unassembled WGS sequence"/>
</dbReference>
<name>A0A4R5CAH4_9FLAO</name>
<sequence>MNNNFNSNLSRDNSTTIPFVSQTILDNGILLVFKNKEDKYILFSKIGRIFINKSKLSTSNKLRLSAIALMLVFLMLLYLPIDFIVFAILFVCIPILIKIHKFKWYQFNVNLLDGTLYKKRFFMNSKQDHVNMVYLVRKEIYNYNLSLDLEFVNSLKLEIIDETSKSKLAAPFFI</sequence>